<dbReference type="AlphaFoldDB" id="A0A139IP94"/>
<accession>A0A139IP94</accession>
<feature type="region of interest" description="Disordered" evidence="2">
    <location>
        <begin position="126"/>
        <end position="171"/>
    </location>
</feature>
<feature type="compositionally biased region" description="Polar residues" evidence="2">
    <location>
        <begin position="252"/>
        <end position="274"/>
    </location>
</feature>
<sequence length="753" mass="81030">MPAFSMAAPPSQPVRAVSRKMEVQRAFEKKLEELEAEHDQLQQQLDRDEAKAMKILEQFLPLPDGLEGAVVTATQQRDYLGAEWERYNNLLSRVQGAKDVVLSSEDEQLLGQALAYDDGAEVLDENTAAEEGSSSIGAAEAKEAQKNEEHMAKARKYERNSGLGSSKASSSMFEEDALDRVLTPGAGVVSDAELEDVDHESEVSNPQIDAGLLDEDGEARRRARSWSTGSHISVYRPPTPEEEPDLEGMQRVSPSRTWHRGQMQTISGSASSSRFAAPPCEDEDMMYPMSSEGVTPAEAPKPRKLNLGTGLRRKSTSDAQDDLPLFRSRTPPPADLDDDILRDSASEMATFHQEEDPRAATLEELQLEEMSNACRASSEESNPLFVRETTPWVGAGERAKAHRADASSKKRTGSLHAATEPCSGQPHTFQKQARVNAHANFTQHPHPASLRAKSAVAPSISRKASPATCAPPSVSAPPPAKVSSPTATHSGLPFGNSTWNFDGIDAVQGGAEAHTADQRPLAVREKTQTKRRTATADSNPSAKTGKQKPRQAPKPKKSVRFADDAGVDGLLYPTIGGKSFQLIGQQAKGPLLATPEQAKGDWTYFKKMPSELKRKARDSEEDAKLEGSLGAYNRKKTKVVSAKTKKSCSAVEAGAVDDSEAERDGASQPAHMRGSSPKAGKKKAAMRKSKGVSSSENDGAEDSGKKAAGKSGAKEGAKGKETLEEMLKKAVMNGRKTHASGKRGTSGFFGPEQ</sequence>
<comment type="caution">
    <text evidence="3">The sequence shown here is derived from an EMBL/GenBank/DDBJ whole genome shotgun (WGS) entry which is preliminary data.</text>
</comment>
<evidence type="ECO:0000256" key="1">
    <source>
        <dbReference type="SAM" id="Coils"/>
    </source>
</evidence>
<feature type="compositionally biased region" description="Basic residues" evidence="2">
    <location>
        <begin position="679"/>
        <end position="690"/>
    </location>
</feature>
<dbReference type="EMBL" id="LFZO01000034">
    <property type="protein sequence ID" value="KXT16583.1"/>
    <property type="molecule type" value="Genomic_DNA"/>
</dbReference>
<feature type="region of interest" description="Disordered" evidence="2">
    <location>
        <begin position="195"/>
        <end position="339"/>
    </location>
</feature>
<feature type="compositionally biased region" description="Low complexity" evidence="2">
    <location>
        <begin position="161"/>
        <end position="171"/>
    </location>
</feature>
<keyword evidence="4" id="KW-1185">Reference proteome</keyword>
<feature type="compositionally biased region" description="Basic residues" evidence="2">
    <location>
        <begin position="633"/>
        <end position="646"/>
    </location>
</feature>
<feature type="compositionally biased region" description="Basic and acidic residues" evidence="2">
    <location>
        <begin position="712"/>
        <end position="728"/>
    </location>
</feature>
<feature type="compositionally biased region" description="Basic and acidic residues" evidence="2">
    <location>
        <begin position="514"/>
        <end position="528"/>
    </location>
</feature>
<keyword evidence="1" id="KW-0175">Coiled coil</keyword>
<feature type="compositionally biased region" description="Low complexity" evidence="2">
    <location>
        <begin position="129"/>
        <end position="139"/>
    </location>
</feature>
<evidence type="ECO:0000256" key="2">
    <source>
        <dbReference type="SAM" id="MobiDB-lite"/>
    </source>
</evidence>
<reference evidence="3 4" key="1">
    <citation type="submission" date="2015-07" db="EMBL/GenBank/DDBJ databases">
        <title>Comparative genomics of the Sigatoka disease complex on banana suggests a link between parallel evolutionary changes in Pseudocercospora fijiensis and Pseudocercospora eumusae and increased virulence on the banana host.</title>
        <authorList>
            <person name="Chang T.-C."/>
            <person name="Salvucci A."/>
            <person name="Crous P.W."/>
            <person name="Stergiopoulos I."/>
        </authorList>
    </citation>
    <scope>NUCLEOTIDE SEQUENCE [LARGE SCALE GENOMIC DNA]</scope>
    <source>
        <strain evidence="3 4">CBS 116634</strain>
    </source>
</reference>
<feature type="compositionally biased region" description="Low complexity" evidence="2">
    <location>
        <begin position="464"/>
        <end position="473"/>
    </location>
</feature>
<feature type="compositionally biased region" description="Basic and acidic residues" evidence="2">
    <location>
        <begin position="397"/>
        <end position="408"/>
    </location>
</feature>
<feature type="compositionally biased region" description="Basic residues" evidence="2">
    <location>
        <begin position="545"/>
        <end position="559"/>
    </location>
</feature>
<protein>
    <submittedName>
        <fullName evidence="3">Uncharacterized protein</fullName>
    </submittedName>
</protein>
<organism evidence="3 4">
    <name type="scientific">Pseudocercospora musae</name>
    <dbReference type="NCBI Taxonomy" id="113226"/>
    <lineage>
        <taxon>Eukaryota</taxon>
        <taxon>Fungi</taxon>
        <taxon>Dikarya</taxon>
        <taxon>Ascomycota</taxon>
        <taxon>Pezizomycotina</taxon>
        <taxon>Dothideomycetes</taxon>
        <taxon>Dothideomycetidae</taxon>
        <taxon>Mycosphaerellales</taxon>
        <taxon>Mycosphaerellaceae</taxon>
        <taxon>Pseudocercospora</taxon>
    </lineage>
</organism>
<evidence type="ECO:0000313" key="3">
    <source>
        <dbReference type="EMBL" id="KXT16583.1"/>
    </source>
</evidence>
<feature type="region of interest" description="Disordered" evidence="2">
    <location>
        <begin position="370"/>
        <end position="563"/>
    </location>
</feature>
<proteinExistence type="predicted"/>
<feature type="region of interest" description="Disordered" evidence="2">
    <location>
        <begin position="612"/>
        <end position="753"/>
    </location>
</feature>
<evidence type="ECO:0000313" key="4">
    <source>
        <dbReference type="Proteomes" id="UP000073492"/>
    </source>
</evidence>
<dbReference type="Proteomes" id="UP000073492">
    <property type="component" value="Unassembled WGS sequence"/>
</dbReference>
<feature type="coiled-coil region" evidence="1">
    <location>
        <begin position="17"/>
        <end position="58"/>
    </location>
</feature>
<name>A0A139IP94_9PEZI</name>
<gene>
    <name evidence="3" type="ORF">AC579_6302</name>
</gene>
<feature type="compositionally biased region" description="Polar residues" evidence="2">
    <location>
        <begin position="425"/>
        <end position="443"/>
    </location>
</feature>
<feature type="compositionally biased region" description="Polar residues" evidence="2">
    <location>
        <begin position="535"/>
        <end position="544"/>
    </location>
</feature>
<feature type="compositionally biased region" description="Basic and acidic residues" evidence="2">
    <location>
        <begin position="140"/>
        <end position="159"/>
    </location>
</feature>
<dbReference type="OrthoDB" id="3649594at2759"/>